<evidence type="ECO:0000256" key="1">
    <source>
        <dbReference type="ARBA" id="ARBA00022679"/>
    </source>
</evidence>
<keyword evidence="8" id="KW-1185">Reference proteome</keyword>
<keyword evidence="1" id="KW-0808">Transferase</keyword>
<keyword evidence="3" id="KW-0418">Kinase</keyword>
<sequence length="459" mass="50151">RPIIAEDIKDLIRKLLKRNPVERISFEEFFLHPCITHRPVVSAGPITLAAEAFALKQREKAHDPVTLADVAKRRTSFQHADLTSAMDALHSFLTMTSPEERDYVVVEKQAVQVNVLADDIAASPHITPAHSRQPSANPGLDIRANSPVHYGHGGMMNNSPAHENSAMPRPIPGTREQARGMYDSPDVAAAAAASNANEVAMPWLRAGQGMGASPAYSSSPPTWAVYTRRSLNGAADHHAGSGASASPDDVDETTMHAIDTAVCQAYAVFKFADRKLGQLLDMPLTTPQSPDVASAEMAAKDDAGQLLASEALVLYLCALSSLQRGIDVARKYWEDIITSSNDGHKEGAHGGRADRPAPQRLNDAVQWMRDQFNATLEKAEYAKSRSTSDERLTEIRMEKLLYYRAMEMSRTAAINELVGEDLPGCDRAYQQAVWMLGAILDDPESIATDEERARIEECK</sequence>
<evidence type="ECO:0000256" key="2">
    <source>
        <dbReference type="ARBA" id="ARBA00022741"/>
    </source>
</evidence>
<accession>A0A4P9YUW1</accession>
<keyword evidence="2" id="KW-0547">Nucleotide-binding</keyword>
<dbReference type="GO" id="GO:0005524">
    <property type="term" value="F:ATP binding"/>
    <property type="evidence" value="ECO:0007669"/>
    <property type="project" value="UniProtKB-KW"/>
</dbReference>
<reference evidence="8" key="1">
    <citation type="journal article" date="2018" name="Nat. Microbiol.">
        <title>Leveraging single-cell genomics to expand the fungal tree of life.</title>
        <authorList>
            <person name="Ahrendt S.R."/>
            <person name="Quandt C.A."/>
            <person name="Ciobanu D."/>
            <person name="Clum A."/>
            <person name="Salamov A."/>
            <person name="Andreopoulos B."/>
            <person name="Cheng J.F."/>
            <person name="Woyke T."/>
            <person name="Pelin A."/>
            <person name="Henrissat B."/>
            <person name="Reynolds N.K."/>
            <person name="Benny G.L."/>
            <person name="Smith M.E."/>
            <person name="James T.Y."/>
            <person name="Grigoriev I.V."/>
        </authorList>
    </citation>
    <scope>NUCLEOTIDE SEQUENCE [LARGE SCALE GENOMIC DNA]</scope>
    <source>
        <strain evidence="8">Benny S71-1</strain>
    </source>
</reference>
<name>A0A4P9YUW1_9FUNG</name>
<dbReference type="GO" id="GO:0004674">
    <property type="term" value="F:protein serine/threonine kinase activity"/>
    <property type="evidence" value="ECO:0007669"/>
    <property type="project" value="InterPro"/>
</dbReference>
<dbReference type="OrthoDB" id="346907at2759"/>
<dbReference type="InterPro" id="IPR048941">
    <property type="entry name" value="ATG1-like_MIT2"/>
</dbReference>
<protein>
    <submittedName>
        <fullName evidence="7">Uncharacterized protein</fullName>
    </submittedName>
</protein>
<evidence type="ECO:0000256" key="4">
    <source>
        <dbReference type="ARBA" id="ARBA00022840"/>
    </source>
</evidence>
<keyword evidence="4" id="KW-0067">ATP-binding</keyword>
<evidence type="ECO:0000259" key="6">
    <source>
        <dbReference type="Pfam" id="PF21127"/>
    </source>
</evidence>
<dbReference type="EMBL" id="KZ991226">
    <property type="protein sequence ID" value="RKP23192.1"/>
    <property type="molecule type" value="Genomic_DNA"/>
</dbReference>
<dbReference type="InterPro" id="IPR011009">
    <property type="entry name" value="Kinase-like_dom_sf"/>
</dbReference>
<evidence type="ECO:0000313" key="8">
    <source>
        <dbReference type="Proteomes" id="UP000278143"/>
    </source>
</evidence>
<dbReference type="AlphaFoldDB" id="A0A4P9YUW1"/>
<organism evidence="7 8">
    <name type="scientific">Syncephalis pseudoplumigaleata</name>
    <dbReference type="NCBI Taxonomy" id="1712513"/>
    <lineage>
        <taxon>Eukaryota</taxon>
        <taxon>Fungi</taxon>
        <taxon>Fungi incertae sedis</taxon>
        <taxon>Zoopagomycota</taxon>
        <taxon>Zoopagomycotina</taxon>
        <taxon>Zoopagomycetes</taxon>
        <taxon>Zoopagales</taxon>
        <taxon>Piptocephalidaceae</taxon>
        <taxon>Syncephalis</taxon>
    </lineage>
</organism>
<gene>
    <name evidence="7" type="ORF">SYNPS1DRAFT_24814</name>
</gene>
<evidence type="ECO:0000256" key="3">
    <source>
        <dbReference type="ARBA" id="ARBA00022777"/>
    </source>
</evidence>
<dbReference type="SUPFAM" id="SSF56112">
    <property type="entry name" value="Protein kinase-like (PK-like)"/>
    <property type="match status" value="1"/>
</dbReference>
<feature type="domain" description="Serine/threonine-protein kinase Atg1-like tMIT" evidence="5">
    <location>
        <begin position="254"/>
        <end position="387"/>
    </location>
</feature>
<proteinExistence type="predicted"/>
<dbReference type="InterPro" id="IPR022708">
    <property type="entry name" value="Atg1-like_tMIT"/>
</dbReference>
<evidence type="ECO:0000259" key="5">
    <source>
        <dbReference type="Pfam" id="PF12063"/>
    </source>
</evidence>
<feature type="non-terminal residue" evidence="7">
    <location>
        <position position="1"/>
    </location>
</feature>
<dbReference type="Pfam" id="PF12063">
    <property type="entry name" value="ATG1-like_MIT1"/>
    <property type="match status" value="1"/>
</dbReference>
<feature type="domain" description="ATG1-like MIT" evidence="6">
    <location>
        <begin position="393"/>
        <end position="449"/>
    </location>
</feature>
<dbReference type="Proteomes" id="UP000278143">
    <property type="component" value="Unassembled WGS sequence"/>
</dbReference>
<evidence type="ECO:0000313" key="7">
    <source>
        <dbReference type="EMBL" id="RKP23192.1"/>
    </source>
</evidence>
<dbReference type="Pfam" id="PF21127">
    <property type="entry name" value="ATG1-like_MIT2"/>
    <property type="match status" value="1"/>
</dbReference>